<keyword evidence="3" id="KW-1185">Reference proteome</keyword>
<keyword evidence="1" id="KW-0472">Membrane</keyword>
<evidence type="ECO:0000313" key="2">
    <source>
        <dbReference type="EMBL" id="MDM8157733.1"/>
    </source>
</evidence>
<organism evidence="2 3">
    <name type="scientific">Amedibacillus dolichus</name>
    <dbReference type="NCBI Taxonomy" id="31971"/>
    <lineage>
        <taxon>Bacteria</taxon>
        <taxon>Bacillati</taxon>
        <taxon>Bacillota</taxon>
        <taxon>Erysipelotrichia</taxon>
        <taxon>Erysipelotrichales</taxon>
        <taxon>Erysipelotrichaceae</taxon>
        <taxon>Amedibacillus</taxon>
    </lineage>
</organism>
<dbReference type="EMBL" id="JAUDCG010000041">
    <property type="protein sequence ID" value="MDM8157733.1"/>
    <property type="molecule type" value="Genomic_DNA"/>
</dbReference>
<sequence>MKKDKKVMNENQGSKGPYMVFYVLSVLLLIYMLFSLVTSYQNFVQYCDTYGVSPTEVWFTGFQSILAAAVPCVVYAATMYGIGYLIKRSHEQ</sequence>
<keyword evidence="1" id="KW-0812">Transmembrane</keyword>
<gene>
    <name evidence="2" type="ORF">QUV96_08790</name>
</gene>
<name>A0ABT7UDN0_9FIRM</name>
<comment type="caution">
    <text evidence="2">The sequence shown here is derived from an EMBL/GenBank/DDBJ whole genome shotgun (WGS) entry which is preliminary data.</text>
</comment>
<dbReference type="RefSeq" id="WP_289608178.1">
    <property type="nucleotide sequence ID" value="NZ_JAUDCG010000041.1"/>
</dbReference>
<feature type="transmembrane region" description="Helical" evidence="1">
    <location>
        <begin position="61"/>
        <end position="86"/>
    </location>
</feature>
<protein>
    <recommendedName>
        <fullName evidence="4">DUF2798 domain-containing protein</fullName>
    </recommendedName>
</protein>
<evidence type="ECO:0000313" key="3">
    <source>
        <dbReference type="Proteomes" id="UP001529340"/>
    </source>
</evidence>
<evidence type="ECO:0000256" key="1">
    <source>
        <dbReference type="SAM" id="Phobius"/>
    </source>
</evidence>
<keyword evidence="1" id="KW-1133">Transmembrane helix</keyword>
<reference evidence="2" key="1">
    <citation type="submission" date="2023-06" db="EMBL/GenBank/DDBJ databases">
        <title>Identification and characterization of horizontal gene transfer across gut microbiota members of farm animals based on homology search.</title>
        <authorList>
            <person name="Schwarzerova J."/>
            <person name="Nykrynova M."/>
            <person name="Jureckova K."/>
            <person name="Cejkova D."/>
            <person name="Rychlik I."/>
        </authorList>
    </citation>
    <scope>NUCLEOTIDE SEQUENCE</scope>
    <source>
        <strain evidence="2">ET39</strain>
    </source>
</reference>
<accession>A0ABT7UDN0</accession>
<reference evidence="2" key="2">
    <citation type="submission" date="2023-06" db="EMBL/GenBank/DDBJ databases">
        <authorList>
            <person name="Zeman M."/>
            <person name="Kubasova T."/>
            <person name="Jahodarova E."/>
            <person name="Nykrynova M."/>
            <person name="Rychlik I."/>
        </authorList>
    </citation>
    <scope>NUCLEOTIDE SEQUENCE</scope>
    <source>
        <strain evidence="2">ET39</strain>
    </source>
</reference>
<proteinExistence type="predicted"/>
<feature type="transmembrane region" description="Helical" evidence="1">
    <location>
        <begin position="20"/>
        <end position="41"/>
    </location>
</feature>
<evidence type="ECO:0008006" key="4">
    <source>
        <dbReference type="Google" id="ProtNLM"/>
    </source>
</evidence>
<dbReference type="Proteomes" id="UP001529340">
    <property type="component" value="Unassembled WGS sequence"/>
</dbReference>